<dbReference type="GO" id="GO:0016791">
    <property type="term" value="F:phosphatase activity"/>
    <property type="evidence" value="ECO:0007669"/>
    <property type="project" value="TreeGrafter"/>
</dbReference>
<evidence type="ECO:0000313" key="1">
    <source>
        <dbReference type="EMBL" id="MDR4325651.1"/>
    </source>
</evidence>
<dbReference type="InterPro" id="IPR006379">
    <property type="entry name" value="HAD-SF_hydro_IIB"/>
</dbReference>
<gene>
    <name evidence="2" type="ORF">COF81_21095</name>
    <name evidence="1" type="ORF">FOS08_06770</name>
</gene>
<dbReference type="Gene3D" id="3.40.50.1000">
    <property type="entry name" value="HAD superfamily/HAD-like"/>
    <property type="match status" value="1"/>
</dbReference>
<reference evidence="2 3" key="1">
    <citation type="submission" date="2017-09" db="EMBL/GenBank/DDBJ databases">
        <title>Large-scale bioinformatics analysis of Bacillus genomes uncovers conserved roles of natural products in bacterial physiology.</title>
        <authorList>
            <consortium name="Agbiome Team Llc"/>
            <person name="Bleich R.M."/>
            <person name="Grubbs K.J."/>
            <person name="Santa Maria K.C."/>
            <person name="Allen S.E."/>
            <person name="Farag S."/>
            <person name="Shank E.A."/>
            <person name="Bowers A."/>
        </authorList>
    </citation>
    <scope>NUCLEOTIDE SEQUENCE [LARGE SCALE GENOMIC DNA]</scope>
    <source>
        <strain evidence="2 3">AFS037265</strain>
    </source>
</reference>
<organism evidence="2 3">
    <name type="scientific">Bacillus pseudomycoides</name>
    <dbReference type="NCBI Taxonomy" id="64104"/>
    <lineage>
        <taxon>Bacteria</taxon>
        <taxon>Bacillati</taxon>
        <taxon>Bacillota</taxon>
        <taxon>Bacilli</taxon>
        <taxon>Bacillales</taxon>
        <taxon>Bacillaceae</taxon>
        <taxon>Bacillus</taxon>
        <taxon>Bacillus cereus group</taxon>
    </lineage>
</organism>
<sequence length="262" mass="29693">MYMKFIFDIDGTICFKGNPLTEGIIQALDTCHARGHEIIFASARPIRDLLPVIPRHMHHYSMIGGNGAFVVKEGKVIEVTPFDKSTMKSIRSLIEEHHLAYLIDSQWDYAYTGSENHPIYRNIDPDKLATNVSIDCIDEMVKVVLFPDGNEEKLVEVLNELPVQMYAHHQEDIIDISPLGIDKWKGLQKLGVEEGSFIAFGNDANDVPMFLHAKEGVCIGDHKMLRSVASMSLQSNEQCIIEKIIKLSDIESRNIWDLMRNL</sequence>
<reference evidence="1" key="2">
    <citation type="submission" date="2019-07" db="EMBL/GenBank/DDBJ databases">
        <title>Phylogenomic Reclassification of ATCC Bacillus Strains and Various Taxa within the Genus Bacillus.</title>
        <authorList>
            <person name="Riojas M.A."/>
            <person name="Frank A.M."/>
            <person name="Fenn S.L."/>
            <person name="King S.P."/>
            <person name="Brower S.M."/>
            <person name="Hazbon M.H."/>
        </authorList>
    </citation>
    <scope>NUCLEOTIDE SEQUENCE</scope>
    <source>
        <strain evidence="1">NR-12239</strain>
    </source>
</reference>
<comment type="caution">
    <text evidence="2">The sequence shown here is derived from an EMBL/GenBank/DDBJ whole genome shotgun (WGS) entry which is preliminary data.</text>
</comment>
<dbReference type="SUPFAM" id="SSF56784">
    <property type="entry name" value="HAD-like"/>
    <property type="match status" value="1"/>
</dbReference>
<dbReference type="Proteomes" id="UP001248134">
    <property type="component" value="Unassembled WGS sequence"/>
</dbReference>
<dbReference type="EMBL" id="NUTL01000093">
    <property type="protein sequence ID" value="PHE91858.1"/>
    <property type="molecule type" value="Genomic_DNA"/>
</dbReference>
<dbReference type="EMBL" id="VLYX01000005">
    <property type="protein sequence ID" value="MDR4325651.1"/>
    <property type="molecule type" value="Genomic_DNA"/>
</dbReference>
<accession>A0A2C0VC50</accession>
<accession>A0A2B5DH80</accession>
<dbReference type="AlphaFoldDB" id="A0A2B5DH80"/>
<dbReference type="Pfam" id="PF08282">
    <property type="entry name" value="Hydrolase_3"/>
    <property type="match status" value="1"/>
</dbReference>
<dbReference type="PANTHER" id="PTHR10000">
    <property type="entry name" value="PHOSPHOSERINE PHOSPHATASE"/>
    <property type="match status" value="1"/>
</dbReference>
<name>A0A2B5DH80_9BACI</name>
<dbReference type="GO" id="GO:0005829">
    <property type="term" value="C:cytosol"/>
    <property type="evidence" value="ECO:0007669"/>
    <property type="project" value="TreeGrafter"/>
</dbReference>
<dbReference type="InterPro" id="IPR023214">
    <property type="entry name" value="HAD_sf"/>
</dbReference>
<dbReference type="GO" id="GO:0000287">
    <property type="term" value="F:magnesium ion binding"/>
    <property type="evidence" value="ECO:0007669"/>
    <property type="project" value="TreeGrafter"/>
</dbReference>
<dbReference type="PANTHER" id="PTHR10000:SF53">
    <property type="entry name" value="5-AMINO-6-(5-PHOSPHO-D-RIBITYLAMINO)URACIL PHOSPHATASE YBJI-RELATED"/>
    <property type="match status" value="1"/>
</dbReference>
<protein>
    <submittedName>
        <fullName evidence="2">HAD family hydrolase</fullName>
    </submittedName>
    <submittedName>
        <fullName evidence="1">HAD-IIB family hydrolase</fullName>
    </submittedName>
</protein>
<dbReference type="NCBIfam" id="TIGR01484">
    <property type="entry name" value="HAD-SF-IIB"/>
    <property type="match status" value="1"/>
</dbReference>
<dbReference type="RefSeq" id="WP_003199369.1">
    <property type="nucleotide sequence ID" value="NZ_CM000743.1"/>
</dbReference>
<proteinExistence type="predicted"/>
<dbReference type="InterPro" id="IPR036412">
    <property type="entry name" value="HAD-like_sf"/>
</dbReference>
<keyword evidence="2" id="KW-0378">Hydrolase</keyword>
<dbReference type="Proteomes" id="UP000221918">
    <property type="component" value="Unassembled WGS sequence"/>
</dbReference>
<accession>C3AP07</accession>
<dbReference type="Gene3D" id="3.30.1240.10">
    <property type="match status" value="1"/>
</dbReference>
<evidence type="ECO:0000313" key="3">
    <source>
        <dbReference type="Proteomes" id="UP000221918"/>
    </source>
</evidence>
<evidence type="ECO:0000313" key="2">
    <source>
        <dbReference type="EMBL" id="PHE91858.1"/>
    </source>
</evidence>
<dbReference type="GeneID" id="34213451"/>